<evidence type="ECO:0000256" key="1">
    <source>
        <dbReference type="SAM" id="Phobius"/>
    </source>
</evidence>
<protein>
    <recommendedName>
        <fullName evidence="4">Holin</fullName>
    </recommendedName>
</protein>
<evidence type="ECO:0000313" key="2">
    <source>
        <dbReference type="EMBL" id="AUS03472.1"/>
    </source>
</evidence>
<evidence type="ECO:0000313" key="3">
    <source>
        <dbReference type="Proteomes" id="UP000240865"/>
    </source>
</evidence>
<name>A0A2I7SC57_9CAUD</name>
<organism evidence="2 3">
    <name type="scientific">Paenibacillus phage Dragolir</name>
    <dbReference type="NCBI Taxonomy" id="2070190"/>
    <lineage>
        <taxon>Viruses</taxon>
        <taxon>Duplodnaviria</taxon>
        <taxon>Heunggongvirae</taxon>
        <taxon>Uroviricota</taxon>
        <taxon>Caudoviricetes</taxon>
        <taxon>Gochnauervirinae</taxon>
        <taxon>Dragolirvirus</taxon>
        <taxon>Dragolirvirus dragolir</taxon>
    </lineage>
</organism>
<keyword evidence="1" id="KW-0472">Membrane</keyword>
<accession>A0A2I7SC57</accession>
<feature type="transmembrane region" description="Helical" evidence="1">
    <location>
        <begin position="6"/>
        <end position="24"/>
    </location>
</feature>
<keyword evidence="1" id="KW-1133">Transmembrane helix</keyword>
<gene>
    <name evidence="2" type="ORF">DRAGOLIR_32</name>
</gene>
<dbReference type="Proteomes" id="UP000240865">
    <property type="component" value="Segment"/>
</dbReference>
<keyword evidence="3" id="KW-1185">Reference proteome</keyword>
<dbReference type="EMBL" id="MG727697">
    <property type="protein sequence ID" value="AUS03472.1"/>
    <property type="molecule type" value="Genomic_DNA"/>
</dbReference>
<keyword evidence="1" id="KW-0812">Transmembrane</keyword>
<reference evidence="2 3" key="1">
    <citation type="submission" date="2017-12" db="EMBL/GenBank/DDBJ databases">
        <authorList>
            <person name="Hurst M.R.H."/>
        </authorList>
    </citation>
    <scope>NUCLEOTIDE SEQUENCE [LARGE SCALE GENOMIC DNA]</scope>
</reference>
<sequence length="43" mass="5090">MELRDWVLLLTALVQLSTAIILNLNSRQEKKKKGTKRRIARKR</sequence>
<evidence type="ECO:0008006" key="4">
    <source>
        <dbReference type="Google" id="ProtNLM"/>
    </source>
</evidence>
<proteinExistence type="predicted"/>